<dbReference type="AlphaFoldDB" id="A0A317QCZ3"/>
<evidence type="ECO:0000256" key="3">
    <source>
        <dbReference type="PROSITE-ProRule" id="PRU00339"/>
    </source>
</evidence>
<dbReference type="SUPFAM" id="SSF48452">
    <property type="entry name" value="TPR-like"/>
    <property type="match status" value="2"/>
</dbReference>
<dbReference type="PANTHER" id="PTHR44186:SF1">
    <property type="entry name" value="BARDET-BIEDL SYNDROME 4 PROTEIN"/>
    <property type="match status" value="1"/>
</dbReference>
<keyword evidence="4" id="KW-0732">Signal</keyword>
<evidence type="ECO:0000256" key="4">
    <source>
        <dbReference type="SAM" id="SignalP"/>
    </source>
</evidence>
<comment type="caution">
    <text evidence="5">The sequence shown here is derived from an EMBL/GenBank/DDBJ whole genome shotgun (WGS) entry which is preliminary data.</text>
</comment>
<dbReference type="PANTHER" id="PTHR44186">
    <property type="match status" value="1"/>
</dbReference>
<name>A0A317QCZ3_9GAMM</name>
<accession>A0A317QCZ3</accession>
<dbReference type="Gene3D" id="1.25.40.10">
    <property type="entry name" value="Tetratricopeptide repeat domain"/>
    <property type="match status" value="2"/>
</dbReference>
<evidence type="ECO:0000256" key="1">
    <source>
        <dbReference type="ARBA" id="ARBA00022737"/>
    </source>
</evidence>
<keyword evidence="1" id="KW-0677">Repeat</keyword>
<evidence type="ECO:0000313" key="6">
    <source>
        <dbReference type="Proteomes" id="UP000246964"/>
    </source>
</evidence>
<evidence type="ECO:0000313" key="5">
    <source>
        <dbReference type="EMBL" id="PWW15972.1"/>
    </source>
</evidence>
<gene>
    <name evidence="5" type="ORF">DET45_10163</name>
</gene>
<protein>
    <submittedName>
        <fullName evidence="5">Uncharacterized protein</fullName>
    </submittedName>
</protein>
<dbReference type="Proteomes" id="UP000246964">
    <property type="component" value="Unassembled WGS sequence"/>
</dbReference>
<dbReference type="PROSITE" id="PS50005">
    <property type="entry name" value="TPR"/>
    <property type="match status" value="2"/>
</dbReference>
<dbReference type="InterPro" id="IPR019734">
    <property type="entry name" value="TPR_rpt"/>
</dbReference>
<dbReference type="SMART" id="SM00028">
    <property type="entry name" value="TPR"/>
    <property type="match status" value="5"/>
</dbReference>
<dbReference type="EMBL" id="QGTT01000001">
    <property type="protein sequence ID" value="PWW15972.1"/>
    <property type="molecule type" value="Genomic_DNA"/>
</dbReference>
<proteinExistence type="predicted"/>
<feature type="repeat" description="TPR" evidence="3">
    <location>
        <begin position="305"/>
        <end position="338"/>
    </location>
</feature>
<feature type="signal peptide" evidence="4">
    <location>
        <begin position="1"/>
        <end position="26"/>
    </location>
</feature>
<keyword evidence="2 3" id="KW-0802">TPR repeat</keyword>
<keyword evidence="6" id="KW-1185">Reference proteome</keyword>
<dbReference type="RefSeq" id="WP_258306500.1">
    <property type="nucleotide sequence ID" value="NZ_QGTT01000001.1"/>
</dbReference>
<feature type="chain" id="PRO_5016257565" evidence="4">
    <location>
        <begin position="27"/>
        <end position="431"/>
    </location>
</feature>
<reference evidence="5 6" key="1">
    <citation type="submission" date="2018-05" db="EMBL/GenBank/DDBJ databases">
        <title>Freshwater and sediment microbial communities from various areas in North America, analyzing microbe dynamics in response to fracking.</title>
        <authorList>
            <person name="Lamendella R."/>
        </authorList>
    </citation>
    <scope>NUCLEOTIDE SEQUENCE [LARGE SCALE GENOMIC DNA]</scope>
    <source>
        <strain evidence="5 6">125B1</strain>
    </source>
</reference>
<organism evidence="5 6">
    <name type="scientific">Pseudidiomarina maritima</name>
    <dbReference type="NCBI Taxonomy" id="519453"/>
    <lineage>
        <taxon>Bacteria</taxon>
        <taxon>Pseudomonadati</taxon>
        <taxon>Pseudomonadota</taxon>
        <taxon>Gammaproteobacteria</taxon>
        <taxon>Alteromonadales</taxon>
        <taxon>Idiomarinaceae</taxon>
        <taxon>Pseudidiomarina</taxon>
    </lineage>
</organism>
<dbReference type="InterPro" id="IPR011990">
    <property type="entry name" value="TPR-like_helical_dom_sf"/>
</dbReference>
<sequence>MMHKKLVALASAGVLFAALAVTPVTASAQDVNYNLPTAEEIQKRKDSRRNEAISERIGRRVMAAVELYEAGDANGAIAELKDLSIRSDLDQAFVNRLLGSLYAGNDQLDEALPLVKAAADADILGWNDQATALKLTADLSLQLEQYNQAIQYYGKWLQFSGEADPDVFLRIANAYYEMKQFDKIIQPADLAIRNYEEPNKNPYVLKVASYYERKMYSDAVKVLEAGLKVIPDEKNWWNQLGMMYLLEERIDKALQTLEVAYLAGYFDKESQYKALIQLYGNNEIPYKAASLMEKHLNNGDLEPTARLWQNAAQNYDQAREYKRAAALYGKAAELEETNADKATQYRRQGTSYLRAEMYTQAAAAYSKALDLGIEERGAVYMSLTEAYFYQNKFSQALASVKEAQKFENERRSARSWEQYIRSKASNRGVKL</sequence>
<feature type="repeat" description="TPR" evidence="3">
    <location>
        <begin position="342"/>
        <end position="375"/>
    </location>
</feature>
<evidence type="ECO:0000256" key="2">
    <source>
        <dbReference type="ARBA" id="ARBA00022803"/>
    </source>
</evidence>